<dbReference type="Proteomes" id="UP001290462">
    <property type="component" value="Unassembled WGS sequence"/>
</dbReference>
<comment type="caution">
    <text evidence="16">The sequence shown here is derived from an EMBL/GenBank/DDBJ whole genome shotgun (WGS) entry which is preliminary data.</text>
</comment>
<feature type="domain" description="C5a peptidase/Subtilisin-like protease SBT2-like Fn3-like" evidence="15">
    <location>
        <begin position="716"/>
        <end position="822"/>
    </location>
</feature>
<dbReference type="SUPFAM" id="SSF52743">
    <property type="entry name" value="Subtilisin-like"/>
    <property type="match status" value="1"/>
</dbReference>
<evidence type="ECO:0000256" key="7">
    <source>
        <dbReference type="ARBA" id="ARBA00022801"/>
    </source>
</evidence>
<feature type="active site" description="Charge relay system" evidence="9 10">
    <location>
        <position position="630"/>
    </location>
</feature>
<dbReference type="GO" id="GO:0004252">
    <property type="term" value="F:serine-type endopeptidase activity"/>
    <property type="evidence" value="ECO:0007669"/>
    <property type="project" value="UniProtKB-UniRule"/>
</dbReference>
<evidence type="ECO:0000256" key="10">
    <source>
        <dbReference type="PROSITE-ProRule" id="PRU01240"/>
    </source>
</evidence>
<keyword evidence="12" id="KW-1133">Transmembrane helix</keyword>
<evidence type="ECO:0000256" key="1">
    <source>
        <dbReference type="ARBA" id="ARBA00011073"/>
    </source>
</evidence>
<keyword evidence="7 10" id="KW-0378">Hydrolase</keyword>
<dbReference type="GO" id="GO:0006508">
    <property type="term" value="P:proteolysis"/>
    <property type="evidence" value="ECO:0007669"/>
    <property type="project" value="UniProtKB-KW"/>
</dbReference>
<dbReference type="InterPro" id="IPR034216">
    <property type="entry name" value="C5a_Peptidase"/>
</dbReference>
<evidence type="ECO:0000256" key="9">
    <source>
        <dbReference type="PIRSR" id="PIRSR615500-1"/>
    </source>
</evidence>
<dbReference type="GO" id="GO:0016020">
    <property type="term" value="C:membrane"/>
    <property type="evidence" value="ECO:0007669"/>
    <property type="project" value="InterPro"/>
</dbReference>
<accession>A0AAW9JRH9</accession>
<dbReference type="PANTHER" id="PTHR43806:SF11">
    <property type="entry name" value="CEREVISIN-RELATED"/>
    <property type="match status" value="1"/>
</dbReference>
<dbReference type="Gene3D" id="2.60.40.1710">
    <property type="entry name" value="Subtilisin-like superfamily"/>
    <property type="match status" value="1"/>
</dbReference>
<comment type="similarity">
    <text evidence="1 10 11">Belongs to the peptidase S8 family.</text>
</comment>
<keyword evidence="12" id="KW-0812">Transmembrane</keyword>
<protein>
    <submittedName>
        <fullName evidence="16">S8 family serine peptidase</fullName>
    </submittedName>
</protein>
<dbReference type="PROSITE" id="PS00138">
    <property type="entry name" value="SUBTILASE_SER"/>
    <property type="match status" value="1"/>
</dbReference>
<feature type="transmembrane region" description="Helical" evidence="12">
    <location>
        <begin position="1700"/>
        <end position="1718"/>
    </location>
</feature>
<keyword evidence="3" id="KW-0964">Secreted</keyword>
<dbReference type="EMBL" id="JAVBVO010000003">
    <property type="protein sequence ID" value="MDZ5759097.1"/>
    <property type="molecule type" value="Genomic_DNA"/>
</dbReference>
<evidence type="ECO:0000256" key="2">
    <source>
        <dbReference type="ARBA" id="ARBA00022512"/>
    </source>
</evidence>
<evidence type="ECO:0000256" key="11">
    <source>
        <dbReference type="RuleBase" id="RU003355"/>
    </source>
</evidence>
<feature type="active site" description="Charge relay system" evidence="9 10">
    <location>
        <position position="285"/>
    </location>
</feature>
<keyword evidence="4 10" id="KW-0645">Protease</keyword>
<sequence>MMKKKKFQNLIKWILIYIIIGGVGSQFSPIISSAIESENLSSDNYTKLVKALESNEQSVNALNEKAFDENMAAQLEIKGLKFEDFSNTEKNEQEIRVVIQLLNESASDTSQPPTGTKKSIEKIEQATDDVIQNQQIIKTKVEKITGNKAQRSFGYLLNGFSIDVKYKDIDTIRDLPGVADVTVATVYYPTSDEANQLANINQVWEEYQLKGEGMVVSIIDTGIDPSHKDLRLSDTTKEKISLEESQINIAEMGHGKAFTRKIPYGYNYADNNTTIIDENPTTNMHGMHVAGIAAANGIGADSTTAVLGVAPEAQLLAMKVFSNSSGAVALNDDVIAAIEDSVKLGADILNMSLGSVAGNRDSNDPVQISIREAAEVGVLSVIAAGNSGLSTSNDTNVAPQNKFGTIDTGTLGSPGVTDEGLTVASLESSVQISGRLAIYTVNEAGAKVPYLMETPASSEGKIPYFKGVTANISGLSTPHAMIDLGTGTEADYQNKDVAGKIVLVRRGSIPFLDKQVLAKKYGAAAVFIYNNLPNLAALEMPIADPNFITIGLTKEDGDKFAELISENPAINYSFEADKFLTENPKSGKISDFSSWGPTPSLEFKPEITAPGGQIYSTANQNSYQTNSGTSMAAPFVAGTEALIYQALKAEQSPLTGLNLIEFAKASLLNTAIPVMDQKHSDVIISPRRQGAGLLQADQAIKNKVYLTDAKTGKASIALKQINQSTKISLQLKNAGKQDASYNFHDFGGVYTEDRTATAEVYEKKIDGADIKIASSEIKLKAGETKTIQLTLELPDTFSKNQFVEGYIGLASETQPDLVIPYMGFYGDYSEAAILDTPVYSGNSIQGKGFFTDKSNTFLGLEKGTINPNLVAISPNKDGRKDEAKPTLYFLRHAKTAIYEIVDSNKKVIRRLNEDHNVIKDYFNPVSSAFSSHTVTAATWNGMIYNPKIGGNDVVPDGHYQMKITVQGMSEKAGTQETFLPIKVDTKNPVISQAKFVTPDSLSLKIEDQLSGADLRSVAIAVNGQIETYDLSATENEELTVPLKNTQQAANGKNQVEVVVSDYAGNIGHFNEFISFGTKEEFVLFNLSDNALITTASNSYSTEKKSYTVKGYYPAGKSIYVNGSLIDNQAGYFDMEVPLTENSTELIFSQEANQQTIIKRVAIRAKVTPPELTIDSPTESVVIDENHYLVTGKTGSSTKVLEVVNQSNGVKINSTDAIQADGQFSTEISLVNGQNSLMVTALDEFGNKTIKIISLRTTGYNQPTILALSNLNVVGFTQVGVGNPNYDEISKEYTIKGRLKEPVEQFTIDGKDVAYDPIELTFSYPVPLKQGKNTVAFYLQDSAINAEKPLVDEGYTLLLDTVLPTLDVENLQTDSQGNYQIYTNQNPFLLKGLISDNFSGYRLYINNENVLTDANYFIFDEKFFANRLAAPFEYPVNVTEGENSVQIGLLDTLNNLTKKAISIFYRQTSPLAPIVTADTTSLTNKAVNLTATSEAETLIYYCLSDEEYQLYTDQVAVTSNQKVSFKTLDKYGNYSEPTVYEVKNSQQVIASQPKIDVSPREKLTEAVQISLGYQKELTEREQTFTHLRYSLDNGFTYSEYQAPFKLEKSADIYAQSYDDAGNQSEIIKEKVLIEVPLVDKDKPEVEIAKPIVPSIKSEGGEEATTIQTARLEVSSELTPPFSGKLDSSQNQLPTTGTNPSLLLFLIGFYSSFCGGYLLFKNKKAVKISSKILLYSNF</sequence>
<dbReference type="InterPro" id="IPR046450">
    <property type="entry name" value="PA_dom_sf"/>
</dbReference>
<keyword evidence="6" id="KW-0677">Repeat</keyword>
<dbReference type="InterPro" id="IPR003137">
    <property type="entry name" value="PA_domain"/>
</dbReference>
<dbReference type="InterPro" id="IPR015500">
    <property type="entry name" value="Peptidase_S8_subtilisin-rel"/>
</dbReference>
<dbReference type="Gene3D" id="2.60.40.10">
    <property type="entry name" value="Immunoglobulins"/>
    <property type="match status" value="1"/>
</dbReference>
<dbReference type="Pfam" id="PF06280">
    <property type="entry name" value="fn3_5"/>
    <property type="match status" value="1"/>
</dbReference>
<keyword evidence="8 10" id="KW-0720">Serine protease</keyword>
<dbReference type="PROSITE" id="PS51892">
    <property type="entry name" value="SUBTILASE"/>
    <property type="match status" value="1"/>
</dbReference>
<dbReference type="InterPro" id="IPR013783">
    <property type="entry name" value="Ig-like_fold"/>
</dbReference>
<dbReference type="Pfam" id="PF09136">
    <property type="entry name" value="Glucodextran_B"/>
    <property type="match status" value="1"/>
</dbReference>
<dbReference type="PRINTS" id="PR00723">
    <property type="entry name" value="SUBTILISIN"/>
</dbReference>
<evidence type="ECO:0000256" key="8">
    <source>
        <dbReference type="ARBA" id="ARBA00022825"/>
    </source>
</evidence>
<dbReference type="PROSITE" id="PS00137">
    <property type="entry name" value="SUBTILASE_HIS"/>
    <property type="match status" value="1"/>
</dbReference>
<feature type="active site" description="Charge relay system" evidence="9 10">
    <location>
        <position position="220"/>
    </location>
</feature>
<dbReference type="PANTHER" id="PTHR43806">
    <property type="entry name" value="PEPTIDASE S8"/>
    <property type="match status" value="1"/>
</dbReference>
<dbReference type="Pfam" id="PF02225">
    <property type="entry name" value="PA"/>
    <property type="match status" value="1"/>
</dbReference>
<feature type="transmembrane region" description="Helical" evidence="12">
    <location>
        <begin position="12"/>
        <end position="31"/>
    </location>
</feature>
<feature type="domain" description="Peptidase S8/S53" evidence="13">
    <location>
        <begin position="211"/>
        <end position="692"/>
    </location>
</feature>
<keyword evidence="12" id="KW-0472">Membrane</keyword>
<proteinExistence type="inferred from homology"/>
<organism evidence="16 17">
    <name type="scientific">Carnobacterium maltaromaticum</name>
    <name type="common">Carnobacterium piscicola</name>
    <dbReference type="NCBI Taxonomy" id="2751"/>
    <lineage>
        <taxon>Bacteria</taxon>
        <taxon>Bacillati</taxon>
        <taxon>Bacillota</taxon>
        <taxon>Bacilli</taxon>
        <taxon>Lactobacillales</taxon>
        <taxon>Carnobacteriaceae</taxon>
        <taxon>Carnobacterium</taxon>
    </lineage>
</organism>
<evidence type="ECO:0000259" key="15">
    <source>
        <dbReference type="Pfam" id="PF06280"/>
    </source>
</evidence>
<dbReference type="Pfam" id="PF00082">
    <property type="entry name" value="Peptidase_S8"/>
    <property type="match status" value="1"/>
</dbReference>
<dbReference type="RefSeq" id="WP_322809043.1">
    <property type="nucleotide sequence ID" value="NZ_JAVBVO010000003.1"/>
</dbReference>
<dbReference type="InterPro" id="IPR022398">
    <property type="entry name" value="Peptidase_S8_His-AS"/>
</dbReference>
<evidence type="ECO:0000256" key="4">
    <source>
        <dbReference type="ARBA" id="ARBA00022670"/>
    </source>
</evidence>
<dbReference type="Gene3D" id="3.50.30.30">
    <property type="match status" value="1"/>
</dbReference>
<dbReference type="CDD" id="cd07475">
    <property type="entry name" value="Peptidases_S8_C5a_Peptidase"/>
    <property type="match status" value="1"/>
</dbReference>
<dbReference type="InterPro" id="IPR050131">
    <property type="entry name" value="Peptidase_S8_subtilisin-like"/>
</dbReference>
<dbReference type="InterPro" id="IPR010435">
    <property type="entry name" value="C5a/SBT2-like_Fn3"/>
</dbReference>
<dbReference type="InterPro" id="IPR023828">
    <property type="entry name" value="Peptidase_S8_Ser-AS"/>
</dbReference>
<evidence type="ECO:0000256" key="5">
    <source>
        <dbReference type="ARBA" id="ARBA00022729"/>
    </source>
</evidence>
<dbReference type="NCBIfam" id="TIGR01167">
    <property type="entry name" value="LPXTG_anchor"/>
    <property type="match status" value="1"/>
</dbReference>
<dbReference type="SUPFAM" id="SSF52025">
    <property type="entry name" value="PA domain"/>
    <property type="match status" value="1"/>
</dbReference>
<dbReference type="InterPro" id="IPR036852">
    <property type="entry name" value="Peptidase_S8/S53_dom_sf"/>
</dbReference>
<keyword evidence="5" id="KW-0732">Signal</keyword>
<dbReference type="CDD" id="cd02133">
    <property type="entry name" value="PA_C5a_like"/>
    <property type="match status" value="1"/>
</dbReference>
<dbReference type="PROSITE" id="PS00136">
    <property type="entry name" value="SUBTILASE_ASP"/>
    <property type="match status" value="1"/>
</dbReference>
<evidence type="ECO:0000256" key="6">
    <source>
        <dbReference type="ARBA" id="ARBA00022737"/>
    </source>
</evidence>
<dbReference type="InterPro" id="IPR023827">
    <property type="entry name" value="Peptidase_S8_Asp-AS"/>
</dbReference>
<dbReference type="Gene3D" id="3.40.50.200">
    <property type="entry name" value="Peptidase S8/S53 domain"/>
    <property type="match status" value="1"/>
</dbReference>
<evidence type="ECO:0000256" key="12">
    <source>
        <dbReference type="SAM" id="Phobius"/>
    </source>
</evidence>
<dbReference type="InterPro" id="IPR000209">
    <property type="entry name" value="Peptidase_S8/S53_dom"/>
</dbReference>
<feature type="domain" description="PA" evidence="14">
    <location>
        <begin position="488"/>
        <end position="559"/>
    </location>
</feature>
<reference evidence="16" key="1">
    <citation type="submission" date="2023-08" db="EMBL/GenBank/DDBJ databases">
        <title>Genomic characterization of piscicolin 126 produced by Carnobacterium maltaromaticum CM22 strain isolated from salmon (Salmo salar).</title>
        <authorList>
            <person name="Gonzalez-Gragera E."/>
            <person name="Garcia-Lopez J.D."/>
            <person name="Teso-Perez C."/>
            <person name="Gimenez-Hernandez I."/>
            <person name="Peralta-Sanchez J.M."/>
            <person name="Valdivia E."/>
            <person name="Montalban-Lopez M."/>
            <person name="Martin-Platero A.M."/>
            <person name="Banos A."/>
            <person name="Martinez-Bueno M."/>
        </authorList>
    </citation>
    <scope>NUCLEOTIDE SEQUENCE</scope>
    <source>
        <strain evidence="16">CM22</strain>
    </source>
</reference>
<evidence type="ECO:0000313" key="17">
    <source>
        <dbReference type="Proteomes" id="UP001290462"/>
    </source>
</evidence>
<gene>
    <name evidence="16" type="ORF">RAK27_10545</name>
</gene>
<evidence type="ECO:0000256" key="3">
    <source>
        <dbReference type="ARBA" id="ARBA00022525"/>
    </source>
</evidence>
<evidence type="ECO:0000259" key="14">
    <source>
        <dbReference type="Pfam" id="PF02225"/>
    </source>
</evidence>
<evidence type="ECO:0000259" key="13">
    <source>
        <dbReference type="Pfam" id="PF00082"/>
    </source>
</evidence>
<evidence type="ECO:0000313" key="16">
    <source>
        <dbReference type="EMBL" id="MDZ5759097.1"/>
    </source>
</evidence>
<name>A0AAW9JRH9_CARML</name>
<keyword evidence="2" id="KW-0134">Cell wall</keyword>